<dbReference type="EMBL" id="CP080647">
    <property type="protein sequence ID" value="QYX79169.1"/>
    <property type="molecule type" value="Genomic_DNA"/>
</dbReference>
<evidence type="ECO:0000313" key="3">
    <source>
        <dbReference type="Proteomes" id="UP000827138"/>
    </source>
</evidence>
<gene>
    <name evidence="2" type="ORF">K1J60_23990</name>
</gene>
<dbReference type="Proteomes" id="UP000827138">
    <property type="component" value="Chromosome"/>
</dbReference>
<accession>A0ABX8XU49</accession>
<evidence type="ECO:0000313" key="2">
    <source>
        <dbReference type="EMBL" id="QYX79169.1"/>
    </source>
</evidence>
<organism evidence="2 3">
    <name type="scientific">Streptomyces akebiae</name>
    <dbReference type="NCBI Taxonomy" id="2865673"/>
    <lineage>
        <taxon>Bacteria</taxon>
        <taxon>Bacillati</taxon>
        <taxon>Actinomycetota</taxon>
        <taxon>Actinomycetes</taxon>
        <taxon>Kitasatosporales</taxon>
        <taxon>Streptomycetaceae</taxon>
        <taxon>Streptomyces</taxon>
    </lineage>
</organism>
<dbReference type="InterPro" id="IPR046003">
    <property type="entry name" value="DUF5959"/>
</dbReference>
<sequence>MDSTDGVINLIHLADRPGTSGHSASVRILGRYRPGILTGHDFLDCEIVVEAESVNANFSVALLPEDLEDGEDALATLESGRFAPWLVSGRTPSMKFEPDESGGLWVSVHDGPSSSPGASEWRRARNV</sequence>
<name>A0ABX8XU49_9ACTN</name>
<proteinExistence type="predicted"/>
<feature type="region of interest" description="Disordered" evidence="1">
    <location>
        <begin position="105"/>
        <end position="127"/>
    </location>
</feature>
<dbReference type="Pfam" id="PF19384">
    <property type="entry name" value="DUF5959"/>
    <property type="match status" value="1"/>
</dbReference>
<protein>
    <submittedName>
        <fullName evidence="2">Uncharacterized protein</fullName>
    </submittedName>
</protein>
<evidence type="ECO:0000256" key="1">
    <source>
        <dbReference type="SAM" id="MobiDB-lite"/>
    </source>
</evidence>
<reference evidence="2 3" key="1">
    <citation type="submission" date="2021-08" db="EMBL/GenBank/DDBJ databases">
        <authorList>
            <person name="Ping M."/>
        </authorList>
    </citation>
    <scope>NUCLEOTIDE SEQUENCE [LARGE SCALE GENOMIC DNA]</scope>
    <source>
        <strain evidence="2 3">MG28</strain>
    </source>
</reference>
<keyword evidence="3" id="KW-1185">Reference proteome</keyword>
<dbReference type="RefSeq" id="WP_220647980.1">
    <property type="nucleotide sequence ID" value="NZ_CP080647.1"/>
</dbReference>